<name>A0A0E3BXN2_9BURK</name>
<evidence type="ECO:0000313" key="2">
    <source>
        <dbReference type="Proteomes" id="UP000029549"/>
    </source>
</evidence>
<evidence type="ECO:0000313" key="1">
    <source>
        <dbReference type="EMBL" id="KGH08328.1"/>
    </source>
</evidence>
<proteinExistence type="predicted"/>
<protein>
    <submittedName>
        <fullName evidence="1">Uncharacterized protein</fullName>
    </submittedName>
</protein>
<dbReference type="AlphaFoldDB" id="A0A0E3BXN2"/>
<dbReference type="RefSeq" id="WP_034396108.1">
    <property type="nucleotide sequence ID" value="NZ_AWTO01000185.1"/>
</dbReference>
<sequence length="77" mass="8456">MSIYRLNGVHGEIVTTALPSGDMAVSSPSNGPLEQIVFDVCRWDGKRNQSYEGWIVPHSKVGKIKAQLAEKCTLIRA</sequence>
<dbReference type="EMBL" id="AWTP01000123">
    <property type="protein sequence ID" value="KGH08328.1"/>
    <property type="molecule type" value="Genomic_DNA"/>
</dbReference>
<accession>A0A0E3BXN2</accession>
<comment type="caution">
    <text evidence="1">The sequence shown here is derived from an EMBL/GenBank/DDBJ whole genome shotgun (WGS) entry which is preliminary data.</text>
</comment>
<reference evidence="1 2" key="1">
    <citation type="submission" date="2013-09" db="EMBL/GenBank/DDBJ databases">
        <title>High correlation between genotypes and phenotypes of environmental bacteria Comamonas testosteroni strains.</title>
        <authorList>
            <person name="Liu L."/>
            <person name="Zhu W."/>
            <person name="Xia X."/>
            <person name="Xu B."/>
            <person name="Luo M."/>
            <person name="Wang G."/>
        </authorList>
    </citation>
    <scope>NUCLEOTIDE SEQUENCE [LARGE SCALE GENOMIC DNA]</scope>
    <source>
        <strain evidence="1 2">DF2</strain>
    </source>
</reference>
<dbReference type="Proteomes" id="UP000029549">
    <property type="component" value="Unassembled WGS sequence"/>
</dbReference>
<organism evidence="1 2">
    <name type="scientific">Comamonas thiooxydans</name>
    <dbReference type="NCBI Taxonomy" id="363952"/>
    <lineage>
        <taxon>Bacteria</taxon>
        <taxon>Pseudomonadati</taxon>
        <taxon>Pseudomonadota</taxon>
        <taxon>Betaproteobacteria</taxon>
        <taxon>Burkholderiales</taxon>
        <taxon>Comamonadaceae</taxon>
        <taxon>Comamonas</taxon>
    </lineage>
</organism>
<gene>
    <name evidence="1" type="ORF">P608_18325</name>
</gene>
<keyword evidence="2" id="KW-1185">Reference proteome</keyword>